<dbReference type="Gene3D" id="1.10.10.10">
    <property type="entry name" value="Winged helix-like DNA-binding domain superfamily/Winged helix DNA-binding domain"/>
    <property type="match status" value="1"/>
</dbReference>
<dbReference type="AlphaFoldDB" id="A0A255E2W6"/>
<dbReference type="PROSITE" id="PS51674">
    <property type="entry name" value="4FE4S_WBL"/>
    <property type="match status" value="1"/>
</dbReference>
<evidence type="ECO:0000259" key="2">
    <source>
        <dbReference type="PROSITE" id="PS51674"/>
    </source>
</evidence>
<gene>
    <name evidence="3" type="ORF">CGZ92_10165</name>
</gene>
<dbReference type="InterPro" id="IPR036388">
    <property type="entry name" value="WH-like_DNA-bd_sf"/>
</dbReference>
<accession>A0A255E2W6</accession>
<protein>
    <submittedName>
        <fullName evidence="3">Transcription factor WhiB</fullName>
    </submittedName>
</protein>
<evidence type="ECO:0000313" key="4">
    <source>
        <dbReference type="Proteomes" id="UP000216533"/>
    </source>
</evidence>
<dbReference type="Proteomes" id="UP000216533">
    <property type="component" value="Unassembled WGS sequence"/>
</dbReference>
<evidence type="ECO:0000256" key="1">
    <source>
        <dbReference type="SAM" id="MobiDB-lite"/>
    </source>
</evidence>
<feature type="region of interest" description="Disordered" evidence="1">
    <location>
        <begin position="28"/>
        <end position="65"/>
    </location>
</feature>
<organism evidence="3 4">
    <name type="scientific">Parenemella sanctibonifatiensis</name>
    <dbReference type="NCBI Taxonomy" id="2016505"/>
    <lineage>
        <taxon>Bacteria</taxon>
        <taxon>Bacillati</taxon>
        <taxon>Actinomycetota</taxon>
        <taxon>Actinomycetes</taxon>
        <taxon>Propionibacteriales</taxon>
        <taxon>Propionibacteriaceae</taxon>
        <taxon>Parenemella</taxon>
    </lineage>
</organism>
<feature type="compositionally biased region" description="Basic and acidic residues" evidence="1">
    <location>
        <begin position="34"/>
        <end position="49"/>
    </location>
</feature>
<feature type="domain" description="4Fe-4S Wbl-type" evidence="2">
    <location>
        <begin position="84"/>
        <end position="157"/>
    </location>
</feature>
<evidence type="ECO:0000313" key="3">
    <source>
        <dbReference type="EMBL" id="OYN85846.1"/>
    </source>
</evidence>
<comment type="caution">
    <text evidence="3">The sequence shown here is derived from an EMBL/GenBank/DDBJ whole genome shotgun (WGS) entry which is preliminary data.</text>
</comment>
<dbReference type="Pfam" id="PF02467">
    <property type="entry name" value="Whib"/>
    <property type="match status" value="1"/>
</dbReference>
<name>A0A255E2W6_9ACTN</name>
<dbReference type="InterPro" id="IPR034768">
    <property type="entry name" value="4FE4S_WBL"/>
</dbReference>
<sequence length="261" mass="29000">MAEYYHSANEYLHSFLAFTSAVVAGTMESSPLRGPDKDSQQKTESEDGTHFPIDPVRPTHRNTKTKHLVRLTAHTEGDIMSATPCSQQADLFQHPLMEEPPTSSARPDARREHTMLQRRATNVCASCPLLVECLYEAVVKHDVSGFVAGTTQRQRNQIRARLGWKVAPEDFDTLAGVTTPNRQIDHAEVVRLRNANPTESLETLAHRLGCSLSTVKRHLRKARAEANKPTLTKVAPTREDVMKAYAEICAPTQPARQTLAA</sequence>
<proteinExistence type="predicted"/>
<reference evidence="3 4" key="1">
    <citation type="submission" date="2017-07" db="EMBL/GenBank/DDBJ databases">
        <title>Draft whole genome sequences of clinical Proprionibacteriaceae strains.</title>
        <authorList>
            <person name="Bernier A.-M."/>
            <person name="Bernard K."/>
            <person name="Domingo M.-C."/>
        </authorList>
    </citation>
    <scope>NUCLEOTIDE SEQUENCE [LARGE SCALE GENOMIC DNA]</scope>
    <source>
        <strain evidence="3 4">NML 160184</strain>
    </source>
</reference>
<dbReference type="EMBL" id="NMVI01000023">
    <property type="protein sequence ID" value="OYN85846.1"/>
    <property type="molecule type" value="Genomic_DNA"/>
</dbReference>